<sequence>MVNCVNCYKPQNKCNCKLIYERKSSSGYMKSMFCLYCDKPRDKCTCMAIARKCSYCELPINMCMCKEQKTICDGRPVLTESNNDCTMYVTAWKPREEVRRYFSRNLTDLKTDSINECCCCEKLKQHNSDDLPYQRLSVFSDVMDELQQKIIESTCCARCQKVPCCCNVNVERDERREDRKIKYCISPKTRRKIIAVCMEKAKNKSLNNCKYESNHAKSDKQKKVLVALCCVCKATPCRCKRSKSSQKKLKAKCYYCKNSPCICIAARERNKSRPCRCTDSPCRTKEKESTSYGKTSTKPKNNDEKTICVH</sequence>
<gene>
    <name evidence="3" type="primary">LOC105666426</name>
</gene>
<dbReference type="OrthoDB" id="7611040at2759"/>
<evidence type="ECO:0000313" key="3">
    <source>
        <dbReference type="RefSeq" id="XP_012171115.3"/>
    </source>
</evidence>
<organism evidence="2 3">
    <name type="scientific">Bombus terrestris</name>
    <name type="common">Buff-tailed bumblebee</name>
    <name type="synonym">Apis terrestris</name>
    <dbReference type="NCBI Taxonomy" id="30195"/>
    <lineage>
        <taxon>Eukaryota</taxon>
        <taxon>Metazoa</taxon>
        <taxon>Ecdysozoa</taxon>
        <taxon>Arthropoda</taxon>
        <taxon>Hexapoda</taxon>
        <taxon>Insecta</taxon>
        <taxon>Pterygota</taxon>
        <taxon>Neoptera</taxon>
        <taxon>Endopterygota</taxon>
        <taxon>Hymenoptera</taxon>
        <taxon>Apocrita</taxon>
        <taxon>Aculeata</taxon>
        <taxon>Apoidea</taxon>
        <taxon>Anthophila</taxon>
        <taxon>Apidae</taxon>
        <taxon>Bombus</taxon>
        <taxon>Bombus</taxon>
    </lineage>
</organism>
<proteinExistence type="predicted"/>
<evidence type="ECO:0000313" key="2">
    <source>
        <dbReference type="Proteomes" id="UP000835206"/>
    </source>
</evidence>
<keyword evidence="2" id="KW-1185">Reference proteome</keyword>
<dbReference type="RefSeq" id="XP_012171115.3">
    <property type="nucleotide sequence ID" value="XM_012315725.3"/>
</dbReference>
<dbReference type="AlphaFoldDB" id="A0A9B2JMM2"/>
<dbReference type="GeneID" id="105666426"/>
<feature type="region of interest" description="Disordered" evidence="1">
    <location>
        <begin position="273"/>
        <end position="310"/>
    </location>
</feature>
<feature type="compositionally biased region" description="Basic and acidic residues" evidence="1">
    <location>
        <begin position="300"/>
        <end position="310"/>
    </location>
</feature>
<protein>
    <submittedName>
        <fullName evidence="3">Uncharacterized protein LOC105666426</fullName>
    </submittedName>
</protein>
<evidence type="ECO:0000256" key="1">
    <source>
        <dbReference type="SAM" id="MobiDB-lite"/>
    </source>
</evidence>
<accession>A0A9B2JMM2</accession>
<dbReference type="KEGG" id="bter:105666426"/>
<reference evidence="3" key="1">
    <citation type="submission" date="2025-08" db="UniProtKB">
        <authorList>
            <consortium name="RefSeq"/>
        </authorList>
    </citation>
    <scope>IDENTIFICATION</scope>
</reference>
<feature type="compositionally biased region" description="Polar residues" evidence="1">
    <location>
        <begin position="290"/>
        <end position="299"/>
    </location>
</feature>
<dbReference type="Proteomes" id="UP000835206">
    <property type="component" value="Chromosome 13"/>
</dbReference>
<name>A0A9B2JMM2_BOMTE</name>